<organism evidence="2 3">
    <name type="scientific">Triparma laevis f. inornata</name>
    <dbReference type="NCBI Taxonomy" id="1714386"/>
    <lineage>
        <taxon>Eukaryota</taxon>
        <taxon>Sar</taxon>
        <taxon>Stramenopiles</taxon>
        <taxon>Ochrophyta</taxon>
        <taxon>Bolidophyceae</taxon>
        <taxon>Parmales</taxon>
        <taxon>Triparmaceae</taxon>
        <taxon>Triparma</taxon>
    </lineage>
</organism>
<evidence type="ECO:0000313" key="3">
    <source>
        <dbReference type="Proteomes" id="UP001162640"/>
    </source>
</evidence>
<name>A0A9W7EU76_9STRA</name>
<sequence>MRVSSVVVSLGDSVLALVVGLAVSSVVPLGDNVVGAPESGLVVGEAVGLNVVAPSVCESVGAGVESGDVGCGVGDAVESISVGGAVEGARLGDVLVSSLEDEVGAALVVV</sequence>
<comment type="caution">
    <text evidence="2">The sequence shown here is derived from an EMBL/GenBank/DDBJ whole genome shotgun (WGS) entry which is preliminary data.</text>
</comment>
<dbReference type="AlphaFoldDB" id="A0A9W7EU76"/>
<feature type="signal peptide" evidence="1">
    <location>
        <begin position="1"/>
        <end position="16"/>
    </location>
</feature>
<proteinExistence type="predicted"/>
<accession>A0A9W7EU76</accession>
<keyword evidence="1" id="KW-0732">Signal</keyword>
<feature type="chain" id="PRO_5040920593" evidence="1">
    <location>
        <begin position="17"/>
        <end position="110"/>
    </location>
</feature>
<dbReference type="Proteomes" id="UP001162640">
    <property type="component" value="Unassembled WGS sequence"/>
</dbReference>
<evidence type="ECO:0000313" key="2">
    <source>
        <dbReference type="EMBL" id="GMH90028.1"/>
    </source>
</evidence>
<reference evidence="3" key="1">
    <citation type="journal article" date="2023" name="Commun. Biol.">
        <title>Genome analysis of Parmales, the sister group of diatoms, reveals the evolutionary specialization of diatoms from phago-mixotrophs to photoautotrophs.</title>
        <authorList>
            <person name="Ban H."/>
            <person name="Sato S."/>
            <person name="Yoshikawa S."/>
            <person name="Yamada K."/>
            <person name="Nakamura Y."/>
            <person name="Ichinomiya M."/>
            <person name="Sato N."/>
            <person name="Blanc-Mathieu R."/>
            <person name="Endo H."/>
            <person name="Kuwata A."/>
            <person name="Ogata H."/>
        </authorList>
    </citation>
    <scope>NUCLEOTIDE SEQUENCE [LARGE SCALE GENOMIC DNA]</scope>
</reference>
<evidence type="ECO:0000256" key="1">
    <source>
        <dbReference type="SAM" id="SignalP"/>
    </source>
</evidence>
<protein>
    <submittedName>
        <fullName evidence="2">Uncharacterized protein</fullName>
    </submittedName>
</protein>
<gene>
    <name evidence="2" type="ORF">TL16_g11642</name>
</gene>
<dbReference type="EMBL" id="BLQM01000441">
    <property type="protein sequence ID" value="GMH90028.1"/>
    <property type="molecule type" value="Genomic_DNA"/>
</dbReference>